<dbReference type="EMBL" id="KB007857">
    <property type="protein sequence ID" value="ELR23437.1"/>
    <property type="molecule type" value="Genomic_DNA"/>
</dbReference>
<dbReference type="RefSeq" id="XP_004352965.1">
    <property type="nucleotide sequence ID" value="XM_004352913.1"/>
</dbReference>
<organism evidence="3 4">
    <name type="scientific">Acanthamoeba castellanii (strain ATCC 30010 / Neff)</name>
    <dbReference type="NCBI Taxonomy" id="1257118"/>
    <lineage>
        <taxon>Eukaryota</taxon>
        <taxon>Amoebozoa</taxon>
        <taxon>Discosea</taxon>
        <taxon>Longamoebia</taxon>
        <taxon>Centramoebida</taxon>
        <taxon>Acanthamoebidae</taxon>
        <taxon>Acanthamoeba</taxon>
    </lineage>
</organism>
<dbReference type="GeneID" id="14924414"/>
<dbReference type="KEGG" id="acan:ACA1_070450"/>
<gene>
    <name evidence="3" type="ORF">ACA1_070450</name>
</gene>
<feature type="region of interest" description="Disordered" evidence="2">
    <location>
        <begin position="143"/>
        <end position="189"/>
    </location>
</feature>
<dbReference type="AlphaFoldDB" id="L8HDY0"/>
<evidence type="ECO:0000313" key="4">
    <source>
        <dbReference type="Proteomes" id="UP000011083"/>
    </source>
</evidence>
<keyword evidence="1" id="KW-0175">Coiled coil</keyword>
<dbReference type="VEuPathDB" id="AmoebaDB:ACA1_070450"/>
<dbReference type="Proteomes" id="UP000011083">
    <property type="component" value="Unassembled WGS sequence"/>
</dbReference>
<feature type="region of interest" description="Disordered" evidence="2">
    <location>
        <begin position="98"/>
        <end position="128"/>
    </location>
</feature>
<feature type="coiled-coil region" evidence="1">
    <location>
        <begin position="34"/>
        <end position="68"/>
    </location>
</feature>
<protein>
    <submittedName>
        <fullName evidence="3">Uncharacterized protein</fullName>
    </submittedName>
</protein>
<sequence>MSTLRRGEDGEEGRFYLCTRNGEFKKTRWTEGGVERTRGELDAALRRYKQLAKALRECEARREETRNALVARDAALKASEARLEDMLQRTVDALVLIHERDEKRKPRQQPQPVKESEATNMNTTTPVEEKVELIMKTIVGPLLDGVGTTKTNTNVRKTAAVKPVKVKRSRPSKAKQQQQQQQVAEPVAS</sequence>
<evidence type="ECO:0000313" key="3">
    <source>
        <dbReference type="EMBL" id="ELR23437.1"/>
    </source>
</evidence>
<name>L8HDY0_ACACF</name>
<evidence type="ECO:0000256" key="1">
    <source>
        <dbReference type="SAM" id="Coils"/>
    </source>
</evidence>
<keyword evidence="4" id="KW-1185">Reference proteome</keyword>
<reference evidence="3 4" key="1">
    <citation type="journal article" date="2013" name="Genome Biol.">
        <title>Genome of Acanthamoeba castellanii highlights extensive lateral gene transfer and early evolution of tyrosine kinase signaling.</title>
        <authorList>
            <person name="Clarke M."/>
            <person name="Lohan A.J."/>
            <person name="Liu B."/>
            <person name="Lagkouvardos I."/>
            <person name="Roy S."/>
            <person name="Zafar N."/>
            <person name="Bertelli C."/>
            <person name="Schilde C."/>
            <person name="Kianianmomeni A."/>
            <person name="Burglin T.R."/>
            <person name="Frech C."/>
            <person name="Turcotte B."/>
            <person name="Kopec K.O."/>
            <person name="Synnott J.M."/>
            <person name="Choo C."/>
            <person name="Paponov I."/>
            <person name="Finkler A."/>
            <person name="Soon Heng Tan C."/>
            <person name="Hutchins A.P."/>
            <person name="Weinmeier T."/>
            <person name="Rattei T."/>
            <person name="Chu J.S."/>
            <person name="Gimenez G."/>
            <person name="Irimia M."/>
            <person name="Rigden D.J."/>
            <person name="Fitzpatrick D.A."/>
            <person name="Lorenzo-Morales J."/>
            <person name="Bateman A."/>
            <person name="Chiu C.H."/>
            <person name="Tang P."/>
            <person name="Hegemann P."/>
            <person name="Fromm H."/>
            <person name="Raoult D."/>
            <person name="Greub G."/>
            <person name="Miranda-Saavedra D."/>
            <person name="Chen N."/>
            <person name="Nash P."/>
            <person name="Ginger M.L."/>
            <person name="Horn M."/>
            <person name="Schaap P."/>
            <person name="Caler L."/>
            <person name="Loftus B."/>
        </authorList>
    </citation>
    <scope>NUCLEOTIDE SEQUENCE [LARGE SCALE GENOMIC DNA]</scope>
    <source>
        <strain evidence="3 4">Neff</strain>
    </source>
</reference>
<accession>L8HDY0</accession>
<proteinExistence type="predicted"/>
<feature type="compositionally biased region" description="Basic residues" evidence="2">
    <location>
        <begin position="164"/>
        <end position="173"/>
    </location>
</feature>
<evidence type="ECO:0000256" key="2">
    <source>
        <dbReference type="SAM" id="MobiDB-lite"/>
    </source>
</evidence>